<organism evidence="1 2">
    <name type="scientific">Desulfamplus magnetovallimortis</name>
    <dbReference type="NCBI Taxonomy" id="1246637"/>
    <lineage>
        <taxon>Bacteria</taxon>
        <taxon>Pseudomonadati</taxon>
        <taxon>Thermodesulfobacteriota</taxon>
        <taxon>Desulfobacteria</taxon>
        <taxon>Desulfobacterales</taxon>
        <taxon>Desulfobacteraceae</taxon>
        <taxon>Desulfamplus</taxon>
    </lineage>
</organism>
<name>A0A1W1HG19_9BACT</name>
<keyword evidence="2" id="KW-1185">Reference proteome</keyword>
<dbReference type="EMBL" id="FWEV01000224">
    <property type="protein sequence ID" value="SLM31332.1"/>
    <property type="molecule type" value="Genomic_DNA"/>
</dbReference>
<evidence type="ECO:0000313" key="2">
    <source>
        <dbReference type="Proteomes" id="UP000191931"/>
    </source>
</evidence>
<reference evidence="1 2" key="1">
    <citation type="submission" date="2017-03" db="EMBL/GenBank/DDBJ databases">
        <authorList>
            <person name="Afonso C.L."/>
            <person name="Miller P.J."/>
            <person name="Scott M.A."/>
            <person name="Spackman E."/>
            <person name="Goraichik I."/>
            <person name="Dimitrov K.M."/>
            <person name="Suarez D.L."/>
            <person name="Swayne D.E."/>
        </authorList>
    </citation>
    <scope>NUCLEOTIDE SEQUENCE [LARGE SCALE GENOMIC DNA]</scope>
    <source>
        <strain evidence="1">PRJEB14757</strain>
    </source>
</reference>
<dbReference type="STRING" id="1246637.MTBBW1_300063"/>
<accession>A0A1W1HG19</accession>
<protein>
    <submittedName>
        <fullName evidence="1">Uncharacterized protein</fullName>
    </submittedName>
</protein>
<dbReference type="Proteomes" id="UP000191931">
    <property type="component" value="Unassembled WGS sequence"/>
</dbReference>
<sequence>MIEFEFDANKSQSNLKKELIFNNLPIHITSSHLLQAYDGELG</sequence>
<proteinExistence type="predicted"/>
<evidence type="ECO:0000313" key="1">
    <source>
        <dbReference type="EMBL" id="SLM31332.1"/>
    </source>
</evidence>
<gene>
    <name evidence="1" type="ORF">MTBBW1_300063</name>
</gene>
<dbReference type="AlphaFoldDB" id="A0A1W1HG19"/>